<dbReference type="PROSITE" id="PS51419">
    <property type="entry name" value="RAB"/>
    <property type="match status" value="1"/>
</dbReference>
<dbReference type="Gene3D" id="3.40.50.300">
    <property type="entry name" value="P-loop containing nucleotide triphosphate hydrolases"/>
    <property type="match status" value="1"/>
</dbReference>
<comment type="similarity">
    <text evidence="2">Belongs to the small GTPase superfamily. Rab family.</text>
</comment>
<evidence type="ECO:0000256" key="3">
    <source>
        <dbReference type="ARBA" id="ARBA00022741"/>
    </source>
</evidence>
<name>A0A1A5ZXH9_9TREE</name>
<dbReference type="SMART" id="SM00175">
    <property type="entry name" value="RAB"/>
    <property type="match status" value="1"/>
</dbReference>
<dbReference type="GO" id="GO:0016020">
    <property type="term" value="C:membrane"/>
    <property type="evidence" value="ECO:0007669"/>
    <property type="project" value="UniProtKB-SubCell"/>
</dbReference>
<sequence length="261" mass="28854">MDHEGTELVEAYDYDSLPEDQDTSTLIFESAVDYLFKFIVIGEAGTGKSCLLYHCIHEQFKENSAHTIGVEFSSRTLRIGDRNIKLQLWDTAGQERFRSVTRSYYRGAAGAILVYDITSRQSFVNLSRWLTDCRALASPHLVMVLVGNKLDKEEDREVEYAEGSRWAQENGLLFVEVSSLTGTNVTTPFLLAGRTILSAIDAGTLDPDSAGTGISYGERQLRAVGSDSRLSAAFGGSVRKKRRRDSVSLRDMVGGGQRCSC</sequence>
<dbReference type="InterPro" id="IPR027417">
    <property type="entry name" value="P-loop_NTPase"/>
</dbReference>
<gene>
    <name evidence="5" type="ORF">I303_07272</name>
</gene>
<evidence type="ECO:0000256" key="4">
    <source>
        <dbReference type="ARBA" id="ARBA00023136"/>
    </source>
</evidence>
<keyword evidence="3" id="KW-0547">Nucleotide-binding</keyword>
<dbReference type="SMART" id="SM00174">
    <property type="entry name" value="RHO"/>
    <property type="match status" value="1"/>
</dbReference>
<dbReference type="NCBIfam" id="TIGR00231">
    <property type="entry name" value="small_GTP"/>
    <property type="match status" value="1"/>
</dbReference>
<dbReference type="GO" id="GO:0003924">
    <property type="term" value="F:GTPase activity"/>
    <property type="evidence" value="ECO:0007669"/>
    <property type="project" value="InterPro"/>
</dbReference>
<dbReference type="AlphaFoldDB" id="A0A1A5ZXH9"/>
<evidence type="ECO:0000313" key="5">
    <source>
        <dbReference type="EMBL" id="OBR82512.1"/>
    </source>
</evidence>
<dbReference type="GO" id="GO:0005525">
    <property type="term" value="F:GTP binding"/>
    <property type="evidence" value="ECO:0007669"/>
    <property type="project" value="InterPro"/>
</dbReference>
<reference evidence="5" key="1">
    <citation type="submission" date="2013-07" db="EMBL/GenBank/DDBJ databases">
        <title>The Genome Sequence of Cryptococcus dejecticola CBS10117.</title>
        <authorList>
            <consortium name="The Broad Institute Genome Sequencing Platform"/>
            <person name="Cuomo C."/>
            <person name="Litvintseva A."/>
            <person name="Chen Y."/>
            <person name="Heitman J."/>
            <person name="Sun S."/>
            <person name="Springer D."/>
            <person name="Dromer F."/>
            <person name="Young S.K."/>
            <person name="Zeng Q."/>
            <person name="Gargeya S."/>
            <person name="Fitzgerald M."/>
            <person name="Abouelleil A."/>
            <person name="Alvarado L."/>
            <person name="Berlin A.M."/>
            <person name="Chapman S.B."/>
            <person name="Dewar J."/>
            <person name="Goldberg J."/>
            <person name="Griggs A."/>
            <person name="Gujja S."/>
            <person name="Hansen M."/>
            <person name="Howarth C."/>
            <person name="Imamovic A."/>
            <person name="Larimer J."/>
            <person name="McCowan C."/>
            <person name="Murphy C."/>
            <person name="Pearson M."/>
            <person name="Priest M."/>
            <person name="Roberts A."/>
            <person name="Saif S."/>
            <person name="Shea T."/>
            <person name="Sykes S."/>
            <person name="Wortman J."/>
            <person name="Nusbaum C."/>
            <person name="Birren B."/>
        </authorList>
    </citation>
    <scope>NUCLEOTIDE SEQUENCE [LARGE SCALE GENOMIC DNA]</scope>
    <source>
        <strain evidence="5">CBS 10117</strain>
    </source>
</reference>
<dbReference type="InterPro" id="IPR050209">
    <property type="entry name" value="Rab_GTPases_membrane_traffic"/>
</dbReference>
<comment type="subcellular location">
    <subcellularLocation>
        <location evidence="1">Membrane</location>
    </subcellularLocation>
</comment>
<evidence type="ECO:0000256" key="2">
    <source>
        <dbReference type="ARBA" id="ARBA00006270"/>
    </source>
</evidence>
<dbReference type="InterPro" id="IPR005225">
    <property type="entry name" value="Small_GTP-bd"/>
</dbReference>
<dbReference type="PROSITE" id="PS51421">
    <property type="entry name" value="RAS"/>
    <property type="match status" value="1"/>
</dbReference>
<dbReference type="SUPFAM" id="SSF52540">
    <property type="entry name" value="P-loop containing nucleoside triphosphate hydrolases"/>
    <property type="match status" value="1"/>
</dbReference>
<dbReference type="SMART" id="SM00173">
    <property type="entry name" value="RAS"/>
    <property type="match status" value="1"/>
</dbReference>
<protein>
    <submittedName>
        <fullName evidence="5">Rab family protein</fullName>
    </submittedName>
</protein>
<dbReference type="Pfam" id="PF00071">
    <property type="entry name" value="Ras"/>
    <property type="match status" value="1"/>
</dbReference>
<proteinExistence type="inferred from homology"/>
<dbReference type="InterPro" id="IPR001806">
    <property type="entry name" value="Small_GTPase"/>
</dbReference>
<dbReference type="OrthoDB" id="9989112at2759"/>
<accession>A0A1A5ZXH9</accession>
<organism evidence="5">
    <name type="scientific">Kwoniella dejecticola CBS 10117</name>
    <dbReference type="NCBI Taxonomy" id="1296121"/>
    <lineage>
        <taxon>Eukaryota</taxon>
        <taxon>Fungi</taxon>
        <taxon>Dikarya</taxon>
        <taxon>Basidiomycota</taxon>
        <taxon>Agaricomycotina</taxon>
        <taxon>Tremellomycetes</taxon>
        <taxon>Tremellales</taxon>
        <taxon>Cryptococcaceae</taxon>
        <taxon>Kwoniella</taxon>
    </lineage>
</organism>
<dbReference type="EMBL" id="KI894035">
    <property type="protein sequence ID" value="OBR82512.1"/>
    <property type="molecule type" value="Genomic_DNA"/>
</dbReference>
<dbReference type="FunFam" id="3.40.50.300:FF:001193">
    <property type="entry name" value="Rab family, other"/>
    <property type="match status" value="1"/>
</dbReference>
<dbReference type="VEuPathDB" id="FungiDB:I303_07272"/>
<dbReference type="SMART" id="SM00176">
    <property type="entry name" value="RAN"/>
    <property type="match status" value="1"/>
</dbReference>
<evidence type="ECO:0000256" key="1">
    <source>
        <dbReference type="ARBA" id="ARBA00004370"/>
    </source>
</evidence>
<dbReference type="STRING" id="1296121.A0A1A5ZXH9"/>
<dbReference type="PANTHER" id="PTHR47979">
    <property type="entry name" value="DRAB11-RELATED"/>
    <property type="match status" value="1"/>
</dbReference>
<dbReference type="PRINTS" id="PR00449">
    <property type="entry name" value="RASTRNSFRMNG"/>
</dbReference>
<keyword evidence="4" id="KW-0472">Membrane</keyword>